<dbReference type="EMBL" id="JBAHYK010000757">
    <property type="protein sequence ID" value="KAL0571518.1"/>
    <property type="molecule type" value="Genomic_DNA"/>
</dbReference>
<feature type="compositionally biased region" description="Low complexity" evidence="1">
    <location>
        <begin position="388"/>
        <end position="410"/>
    </location>
</feature>
<accession>A0ABR3F8S9</accession>
<name>A0ABR3F8S9_9AGAR</name>
<dbReference type="Proteomes" id="UP001465976">
    <property type="component" value="Unassembled WGS sequence"/>
</dbReference>
<feature type="region of interest" description="Disordered" evidence="1">
    <location>
        <begin position="363"/>
        <end position="410"/>
    </location>
</feature>
<sequence length="410" mass="44678">MLNHKIVTYQQNSATAARGISEGLAVLLVEPTAYYVDTETPADEKSQTKGKPRRKKAGKTEKRKAEEAKEKARLRGLERGSYGGAKDAVVHPVQPHFDPTSTDEGLHAFVHTGKCRRVFLNEIYGNKGNSAPSVPCCDVCDIRLFDRVRPLAPAKTKRQARGAKEGERNSGTAKKLLEWRSTIHRRDFPFSLWGPAGILGDDLVTSLSSVGSIETEAQLKARLGGRWMWLNKYGKELLEFLVGLDMGNLMPKTKKSAAPKRQAVNPPDDPRPAKVPAPNPPHTPVSAPSRAALPLSSHPLYTPSPTRITPHPPSTPVSTPSRTPLPSSHATSVMYTPSPNQMSYQQAMWWGYPYSPALQWTTPSPTTLAQQPGNPQLVDNPYSTYFRPNSGSSSEPSGQSQDNSGSNSGG</sequence>
<keyword evidence="3" id="KW-1185">Reference proteome</keyword>
<feature type="compositionally biased region" description="Polar residues" evidence="1">
    <location>
        <begin position="363"/>
        <end position="374"/>
    </location>
</feature>
<organism evidence="2 3">
    <name type="scientific">Marasmius crinis-equi</name>
    <dbReference type="NCBI Taxonomy" id="585013"/>
    <lineage>
        <taxon>Eukaryota</taxon>
        <taxon>Fungi</taxon>
        <taxon>Dikarya</taxon>
        <taxon>Basidiomycota</taxon>
        <taxon>Agaricomycotina</taxon>
        <taxon>Agaricomycetes</taxon>
        <taxon>Agaricomycetidae</taxon>
        <taxon>Agaricales</taxon>
        <taxon>Marasmiineae</taxon>
        <taxon>Marasmiaceae</taxon>
        <taxon>Marasmius</taxon>
    </lineage>
</organism>
<protein>
    <submittedName>
        <fullName evidence="2">Uncharacterized protein</fullName>
    </submittedName>
</protein>
<feature type="compositionally biased region" description="Low complexity" evidence="1">
    <location>
        <begin position="284"/>
        <end position="300"/>
    </location>
</feature>
<evidence type="ECO:0000313" key="3">
    <source>
        <dbReference type="Proteomes" id="UP001465976"/>
    </source>
</evidence>
<evidence type="ECO:0000256" key="1">
    <source>
        <dbReference type="SAM" id="MobiDB-lite"/>
    </source>
</evidence>
<feature type="region of interest" description="Disordered" evidence="1">
    <location>
        <begin position="39"/>
        <end position="74"/>
    </location>
</feature>
<feature type="region of interest" description="Disordered" evidence="1">
    <location>
        <begin position="252"/>
        <end position="334"/>
    </location>
</feature>
<reference evidence="2 3" key="1">
    <citation type="submission" date="2024-02" db="EMBL/GenBank/DDBJ databases">
        <title>A draft genome for the cacao thread blight pathogen Marasmius crinis-equi.</title>
        <authorList>
            <person name="Cohen S.P."/>
            <person name="Baruah I.K."/>
            <person name="Amoako-Attah I."/>
            <person name="Bukari Y."/>
            <person name="Meinhardt L.W."/>
            <person name="Bailey B.A."/>
        </authorList>
    </citation>
    <scope>NUCLEOTIDE SEQUENCE [LARGE SCALE GENOMIC DNA]</scope>
    <source>
        <strain evidence="2 3">GH-76</strain>
    </source>
</reference>
<feature type="compositionally biased region" description="Basic residues" evidence="1">
    <location>
        <begin position="48"/>
        <end position="57"/>
    </location>
</feature>
<feature type="compositionally biased region" description="Low complexity" evidence="1">
    <location>
        <begin position="316"/>
        <end position="328"/>
    </location>
</feature>
<feature type="compositionally biased region" description="Pro residues" evidence="1">
    <location>
        <begin position="273"/>
        <end position="283"/>
    </location>
</feature>
<feature type="compositionally biased region" description="Basic and acidic residues" evidence="1">
    <location>
        <begin position="58"/>
        <end position="74"/>
    </location>
</feature>
<evidence type="ECO:0000313" key="2">
    <source>
        <dbReference type="EMBL" id="KAL0571518.1"/>
    </source>
</evidence>
<proteinExistence type="predicted"/>
<gene>
    <name evidence="2" type="ORF">V5O48_010452</name>
</gene>
<comment type="caution">
    <text evidence="2">The sequence shown here is derived from an EMBL/GenBank/DDBJ whole genome shotgun (WGS) entry which is preliminary data.</text>
</comment>